<dbReference type="InterPro" id="IPR027417">
    <property type="entry name" value="P-loop_NTPase"/>
</dbReference>
<name>A0AAD4F149_9PEZI</name>
<dbReference type="GO" id="GO:0006974">
    <property type="term" value="P:DNA damage response"/>
    <property type="evidence" value="ECO:0007669"/>
    <property type="project" value="TreeGrafter"/>
</dbReference>
<dbReference type="InterPro" id="IPR059033">
    <property type="entry name" value="C144_05_dom"/>
</dbReference>
<keyword evidence="1" id="KW-0479">Metal-binding</keyword>
<dbReference type="SMART" id="SM00184">
    <property type="entry name" value="RING"/>
    <property type="match status" value="1"/>
</dbReference>
<dbReference type="GO" id="GO:0005634">
    <property type="term" value="C:nucleus"/>
    <property type="evidence" value="ECO:0007669"/>
    <property type="project" value="TreeGrafter"/>
</dbReference>
<evidence type="ECO:0000256" key="7">
    <source>
        <dbReference type="PROSITE-ProRule" id="PRU00175"/>
    </source>
</evidence>
<gene>
    <name evidence="11" type="ORF">NEMBOFW57_005923</name>
</gene>
<evidence type="ECO:0000313" key="11">
    <source>
        <dbReference type="EMBL" id="KAG7289552.1"/>
    </source>
</evidence>
<feature type="compositionally biased region" description="Basic and acidic residues" evidence="8">
    <location>
        <begin position="840"/>
        <end position="853"/>
    </location>
</feature>
<dbReference type="InterPro" id="IPR001650">
    <property type="entry name" value="Helicase_C-like"/>
</dbReference>
<keyword evidence="4" id="KW-0378">Hydrolase</keyword>
<dbReference type="PANTHER" id="PTHR45865:SF1">
    <property type="entry name" value="E3 UBIQUITIN-PROTEIN LIGASE SHPRH"/>
    <property type="match status" value="1"/>
</dbReference>
<dbReference type="AlphaFoldDB" id="A0AAD4F149"/>
<dbReference type="GO" id="GO:0000209">
    <property type="term" value="P:protein polyubiquitination"/>
    <property type="evidence" value="ECO:0007669"/>
    <property type="project" value="TreeGrafter"/>
</dbReference>
<dbReference type="PROSITE" id="PS51194">
    <property type="entry name" value="HELICASE_CTER"/>
    <property type="match status" value="1"/>
</dbReference>
<evidence type="ECO:0000256" key="8">
    <source>
        <dbReference type="SAM" id="MobiDB-lite"/>
    </source>
</evidence>
<dbReference type="SUPFAM" id="SSF52540">
    <property type="entry name" value="P-loop containing nucleoside triphosphate hydrolases"/>
    <property type="match status" value="2"/>
</dbReference>
<sequence>MIALILLHPRPASSVMVYDPFLGRELLATSATLIVAPSSLLDQWLSELSRHAPSLKVLFYPGLKKSAKTKDGSEVSAEHLAEQDVVVTTYEVLRTEIWAASDEPLRAMRNEKQYERRKSPLVQLSWWRVCIDEAQMVENWANNAAKLARMIPRINAWAVTGTPVKDDIQKDLRGLLLFLRYEPYASDTKIWNALTTFDKASFHRIFNSISMRHSKSLVRNEIAIPPQKRYVITMPFTAVEEQHYQSLFEELAETCGLDARGAPLHGDWDPEDPAVQSAMRVALDRLRQTVLHPEVGNRNRRALGQRVGPMRTVAEVLDAMLEQTDSARRTDHRNLLSSKLLRGHILACQKREKDALSIWQEVLATSTEMVADCRAQLSREIQEARRGDASESRPEPSDGDAEDREDTVPPRVGEARRRLRSALEIQHRAIFFCANGYFSMKSNQDITVPDSDDFKRLEKLEMEAYDRAKQIRKEILQESHGKARKWMERLVRAAAQQTFAVIPVFKPVDRKGIESRRVADALEELTVALDEQAVEIDDWREHVVQLLLRPLVDEENEETTGEEYEQSTKLQDEILVYLQILRTALADRHASVTGQKNFLVEHETKVAARLASEGDGPFPEKLLELLKARETVKPPFVEGDPLSSLRGLVSEMRALSVKLRHEAAAGSSRAANELNVVSELLKATLKHQAEQTKATTTMEKEIERFMDTLNARIEYYRQLQEVSDMVGEYEGSLEAEALDAALQTVQRQEEGLQTKLATVDAKHRYLVHLKEAETSSDEQRLCVICQSTFTTGVLTVCGHQFCKDCITLWFRAHRNCPVCKKHLQLSNLHDITLKPQELKVHSEMHHRSDDSPDKTNASPTKKASTIYSEFNAEKLAEIKNIDLDGPSFTTKVDMLTRHLLWLRESDPGAKSIIFSQYKEFLDVLGLAFRRYRIGFTSFDKAHGITNFKEDPGTEVFLLHARAHASGLNLVNASHVFLCEPLLNTALELQAIARVDRIGQQHETTVWLYIVDGTVEESIYDLSVQRRMEHMGRNLKGKSKESTPELLDVNLDEANALEMQQAHLTKLMGKDGISGEAVDKADLWTCLFGHMHPRQGRGEKDEMNVATRRFLAAEAAERRRVDG</sequence>
<evidence type="ECO:0000313" key="12">
    <source>
        <dbReference type="Proteomes" id="UP001197093"/>
    </source>
</evidence>
<evidence type="ECO:0000259" key="10">
    <source>
        <dbReference type="PROSITE" id="PS51194"/>
    </source>
</evidence>
<dbReference type="InterPro" id="IPR013083">
    <property type="entry name" value="Znf_RING/FYVE/PHD"/>
</dbReference>
<dbReference type="SUPFAM" id="SSF57850">
    <property type="entry name" value="RING/U-box"/>
    <property type="match status" value="1"/>
</dbReference>
<dbReference type="Gene3D" id="3.30.40.10">
    <property type="entry name" value="Zinc/RING finger domain, C3HC4 (zinc finger)"/>
    <property type="match status" value="1"/>
</dbReference>
<evidence type="ECO:0000256" key="5">
    <source>
        <dbReference type="ARBA" id="ARBA00022833"/>
    </source>
</evidence>
<accession>A0AAD4F149</accession>
<feature type="domain" description="Helicase C-terminal" evidence="10">
    <location>
        <begin position="894"/>
        <end position="1049"/>
    </location>
</feature>
<dbReference type="GO" id="GO:0016787">
    <property type="term" value="F:hydrolase activity"/>
    <property type="evidence" value="ECO:0007669"/>
    <property type="project" value="UniProtKB-KW"/>
</dbReference>
<protein>
    <recommendedName>
        <fullName evidence="13">E3 ubiquitin-protein ligase SHPRH</fullName>
    </recommendedName>
</protein>
<dbReference type="GO" id="GO:0005524">
    <property type="term" value="F:ATP binding"/>
    <property type="evidence" value="ECO:0007669"/>
    <property type="project" value="InterPro"/>
</dbReference>
<feature type="compositionally biased region" description="Basic and acidic residues" evidence="8">
    <location>
        <begin position="382"/>
        <end position="396"/>
    </location>
</feature>
<dbReference type="Gene3D" id="3.40.50.10810">
    <property type="entry name" value="Tandem AAA-ATPase domain"/>
    <property type="match status" value="1"/>
</dbReference>
<dbReference type="GO" id="GO:0008270">
    <property type="term" value="F:zinc ion binding"/>
    <property type="evidence" value="ECO:0007669"/>
    <property type="project" value="UniProtKB-KW"/>
</dbReference>
<reference evidence="11" key="1">
    <citation type="submission" date="2023-02" db="EMBL/GenBank/DDBJ databases">
        <authorList>
            <person name="Palmer J.M."/>
        </authorList>
    </citation>
    <scope>NUCLEOTIDE SEQUENCE</scope>
    <source>
        <strain evidence="11">FW57</strain>
    </source>
</reference>
<dbReference type="CDD" id="cd18793">
    <property type="entry name" value="SF2_C_SNF"/>
    <property type="match status" value="1"/>
</dbReference>
<dbReference type="InterPro" id="IPR000330">
    <property type="entry name" value="SNF2_N"/>
</dbReference>
<dbReference type="PROSITE" id="PS50089">
    <property type="entry name" value="ZF_RING_2"/>
    <property type="match status" value="1"/>
</dbReference>
<keyword evidence="6" id="KW-0067">ATP-binding</keyword>
<evidence type="ECO:0000256" key="6">
    <source>
        <dbReference type="ARBA" id="ARBA00022840"/>
    </source>
</evidence>
<keyword evidence="2" id="KW-0547">Nucleotide-binding</keyword>
<dbReference type="PANTHER" id="PTHR45865">
    <property type="entry name" value="E3 UBIQUITIN-PROTEIN LIGASE SHPRH FAMILY MEMBER"/>
    <property type="match status" value="1"/>
</dbReference>
<evidence type="ECO:0000256" key="4">
    <source>
        <dbReference type="ARBA" id="ARBA00022801"/>
    </source>
</evidence>
<comment type="caution">
    <text evidence="11">The sequence shown here is derived from an EMBL/GenBank/DDBJ whole genome shotgun (WGS) entry which is preliminary data.</text>
</comment>
<evidence type="ECO:0000256" key="3">
    <source>
        <dbReference type="ARBA" id="ARBA00022771"/>
    </source>
</evidence>
<dbReference type="Pfam" id="PF00271">
    <property type="entry name" value="Helicase_C"/>
    <property type="match status" value="1"/>
</dbReference>
<dbReference type="InterPro" id="IPR038718">
    <property type="entry name" value="SNF2-like_sf"/>
</dbReference>
<dbReference type="Proteomes" id="UP001197093">
    <property type="component" value="Unassembled WGS sequence"/>
</dbReference>
<dbReference type="PROSITE" id="PS00518">
    <property type="entry name" value="ZF_RING_1"/>
    <property type="match status" value="1"/>
</dbReference>
<dbReference type="FunFam" id="3.40.50.300:FF:001870">
    <property type="entry name" value="SNF2 family helicase/ATPase, putative"/>
    <property type="match status" value="1"/>
</dbReference>
<evidence type="ECO:0008006" key="13">
    <source>
        <dbReference type="Google" id="ProtNLM"/>
    </source>
</evidence>
<dbReference type="InterPro" id="IPR049730">
    <property type="entry name" value="SNF2/RAD54-like_C"/>
</dbReference>
<keyword evidence="5" id="KW-0862">Zinc</keyword>
<feature type="region of interest" description="Disordered" evidence="8">
    <location>
        <begin position="840"/>
        <end position="861"/>
    </location>
</feature>
<proteinExistence type="predicted"/>
<keyword evidence="3 7" id="KW-0863">Zinc-finger</keyword>
<dbReference type="Pfam" id="PF13639">
    <property type="entry name" value="zf-RING_2"/>
    <property type="match status" value="1"/>
</dbReference>
<evidence type="ECO:0000256" key="1">
    <source>
        <dbReference type="ARBA" id="ARBA00022723"/>
    </source>
</evidence>
<dbReference type="InterPro" id="IPR001841">
    <property type="entry name" value="Znf_RING"/>
</dbReference>
<dbReference type="InterPro" id="IPR017907">
    <property type="entry name" value="Znf_RING_CS"/>
</dbReference>
<dbReference type="Pfam" id="PF26021">
    <property type="entry name" value="Ferritin_C144_05"/>
    <property type="match status" value="1"/>
</dbReference>
<feature type="region of interest" description="Disordered" evidence="8">
    <location>
        <begin position="382"/>
        <end position="412"/>
    </location>
</feature>
<feature type="domain" description="RING-type" evidence="9">
    <location>
        <begin position="782"/>
        <end position="820"/>
    </location>
</feature>
<dbReference type="Gene3D" id="3.40.50.300">
    <property type="entry name" value="P-loop containing nucleotide triphosphate hydrolases"/>
    <property type="match status" value="1"/>
</dbReference>
<dbReference type="InterPro" id="IPR052583">
    <property type="entry name" value="ATP-helicase/E3_Ub-Ligase"/>
</dbReference>
<dbReference type="GO" id="GO:0061630">
    <property type="term" value="F:ubiquitin protein ligase activity"/>
    <property type="evidence" value="ECO:0007669"/>
    <property type="project" value="TreeGrafter"/>
</dbReference>
<organism evidence="11 12">
    <name type="scientific">Staphylotrichum longicolle</name>
    <dbReference type="NCBI Taxonomy" id="669026"/>
    <lineage>
        <taxon>Eukaryota</taxon>
        <taxon>Fungi</taxon>
        <taxon>Dikarya</taxon>
        <taxon>Ascomycota</taxon>
        <taxon>Pezizomycotina</taxon>
        <taxon>Sordariomycetes</taxon>
        <taxon>Sordariomycetidae</taxon>
        <taxon>Sordariales</taxon>
        <taxon>Chaetomiaceae</taxon>
        <taxon>Staphylotrichum</taxon>
    </lineage>
</organism>
<dbReference type="Pfam" id="PF00176">
    <property type="entry name" value="SNF2-rel_dom"/>
    <property type="match status" value="1"/>
</dbReference>
<keyword evidence="12" id="KW-1185">Reference proteome</keyword>
<dbReference type="EMBL" id="JAHCVI010000002">
    <property type="protein sequence ID" value="KAG7289552.1"/>
    <property type="molecule type" value="Genomic_DNA"/>
</dbReference>
<evidence type="ECO:0000259" key="9">
    <source>
        <dbReference type="PROSITE" id="PS50089"/>
    </source>
</evidence>
<evidence type="ECO:0000256" key="2">
    <source>
        <dbReference type="ARBA" id="ARBA00022741"/>
    </source>
</evidence>